<evidence type="ECO:0000313" key="4">
    <source>
        <dbReference type="Proteomes" id="UP000066284"/>
    </source>
</evidence>
<dbReference type="GO" id="GO:0000160">
    <property type="term" value="P:phosphorelay signal transduction system"/>
    <property type="evidence" value="ECO:0007669"/>
    <property type="project" value="InterPro"/>
</dbReference>
<dbReference type="AlphaFoldDB" id="A0A0S4KUF3"/>
<reference evidence="4" key="1">
    <citation type="submission" date="2015-09" db="EMBL/GenBank/DDBJ databases">
        <authorList>
            <person name="Daims H."/>
        </authorList>
    </citation>
    <scope>NUCLEOTIDE SEQUENCE [LARGE SCALE GENOMIC DNA]</scope>
</reference>
<dbReference type="Proteomes" id="UP000066284">
    <property type="component" value="Chromosome 1"/>
</dbReference>
<protein>
    <submittedName>
        <fullName evidence="3">Putative Response Regulator</fullName>
    </submittedName>
</protein>
<gene>
    <name evidence="3" type="ORF">NITINOP_1972</name>
</gene>
<proteinExistence type="predicted"/>
<dbReference type="PROSITE" id="PS50110">
    <property type="entry name" value="RESPONSE_REGULATORY"/>
    <property type="match status" value="1"/>
</dbReference>
<dbReference type="STRING" id="1715989.NITINOP_1972"/>
<name>A0A0S4KUF3_9BACT</name>
<dbReference type="KEGG" id="nio:NITINOP_1972"/>
<dbReference type="CDD" id="cd00156">
    <property type="entry name" value="REC"/>
    <property type="match status" value="1"/>
</dbReference>
<dbReference type="EMBL" id="LN885086">
    <property type="protein sequence ID" value="CUQ66944.1"/>
    <property type="molecule type" value="Genomic_DNA"/>
</dbReference>
<evidence type="ECO:0000259" key="2">
    <source>
        <dbReference type="PROSITE" id="PS50110"/>
    </source>
</evidence>
<sequence length="168" mass="18336">MLKPSSSELSALARTILLVSDETAHARLSQSALEEAGFIVLWTNGSSDALKVCAQHDGPIHLLLADLVLPPPEFQLASTANPFPHVNGFELAIRAAETRRNLRVALVCKDPEKELAAHGIAHTRLPVLTKPIDRQNLVSFVQEVLRQAPPMLSRSSHAGTDHETKWFG</sequence>
<dbReference type="SUPFAM" id="SSF52172">
    <property type="entry name" value="CheY-like"/>
    <property type="match status" value="1"/>
</dbReference>
<feature type="modified residue" description="4-aspartylphosphate" evidence="1">
    <location>
        <position position="66"/>
    </location>
</feature>
<dbReference type="Gene3D" id="3.40.50.2300">
    <property type="match status" value="1"/>
</dbReference>
<keyword evidence="1" id="KW-0597">Phosphoprotein</keyword>
<accession>A0A0S4KUF3</accession>
<dbReference type="InterPro" id="IPR001789">
    <property type="entry name" value="Sig_transdc_resp-reg_receiver"/>
</dbReference>
<feature type="domain" description="Response regulatory" evidence="2">
    <location>
        <begin position="15"/>
        <end position="145"/>
    </location>
</feature>
<keyword evidence="4" id="KW-1185">Reference proteome</keyword>
<evidence type="ECO:0000313" key="3">
    <source>
        <dbReference type="EMBL" id="CUQ66944.1"/>
    </source>
</evidence>
<organism evidence="3 4">
    <name type="scientific">Candidatus Nitrospira inopinata</name>
    <dbReference type="NCBI Taxonomy" id="1715989"/>
    <lineage>
        <taxon>Bacteria</taxon>
        <taxon>Pseudomonadati</taxon>
        <taxon>Nitrospirota</taxon>
        <taxon>Nitrospiria</taxon>
        <taxon>Nitrospirales</taxon>
        <taxon>Nitrospiraceae</taxon>
        <taxon>Nitrospira</taxon>
    </lineage>
</organism>
<dbReference type="OrthoDB" id="9794848at2"/>
<evidence type="ECO:0000256" key="1">
    <source>
        <dbReference type="PROSITE-ProRule" id="PRU00169"/>
    </source>
</evidence>
<dbReference type="RefSeq" id="WP_062484942.1">
    <property type="nucleotide sequence ID" value="NZ_LN885086.1"/>
</dbReference>
<dbReference type="InterPro" id="IPR011006">
    <property type="entry name" value="CheY-like_superfamily"/>
</dbReference>